<accession>A0A9P5NPF1</accession>
<sequence>MVFWVAILTLKTKAMRKLNETQLNSFVAHSLSGHQCLIPFTPPSSAKPEHVIPSSKSAANGPTKPSKIRS</sequence>
<organism evidence="2 3">
    <name type="scientific">Gymnopilus junonius</name>
    <name type="common">Spectacular rustgill mushroom</name>
    <name type="synonym">Gymnopilus spectabilis subsp. junonius</name>
    <dbReference type="NCBI Taxonomy" id="109634"/>
    <lineage>
        <taxon>Eukaryota</taxon>
        <taxon>Fungi</taxon>
        <taxon>Dikarya</taxon>
        <taxon>Basidiomycota</taxon>
        <taxon>Agaricomycotina</taxon>
        <taxon>Agaricomycetes</taxon>
        <taxon>Agaricomycetidae</taxon>
        <taxon>Agaricales</taxon>
        <taxon>Agaricineae</taxon>
        <taxon>Hymenogastraceae</taxon>
        <taxon>Gymnopilus</taxon>
    </lineage>
</organism>
<dbReference type="EMBL" id="JADNYJ010000053">
    <property type="protein sequence ID" value="KAF8899490.1"/>
    <property type="molecule type" value="Genomic_DNA"/>
</dbReference>
<proteinExistence type="predicted"/>
<name>A0A9P5NPF1_GYMJU</name>
<comment type="caution">
    <text evidence="2">The sequence shown here is derived from an EMBL/GenBank/DDBJ whole genome shotgun (WGS) entry which is preliminary data.</text>
</comment>
<reference evidence="2" key="1">
    <citation type="submission" date="2020-11" db="EMBL/GenBank/DDBJ databases">
        <authorList>
            <consortium name="DOE Joint Genome Institute"/>
            <person name="Ahrendt S."/>
            <person name="Riley R."/>
            <person name="Andreopoulos W."/>
            <person name="LaButti K."/>
            <person name="Pangilinan J."/>
            <person name="Ruiz-duenas F.J."/>
            <person name="Barrasa J.M."/>
            <person name="Sanchez-Garcia M."/>
            <person name="Camarero S."/>
            <person name="Miyauchi S."/>
            <person name="Serrano A."/>
            <person name="Linde D."/>
            <person name="Babiker R."/>
            <person name="Drula E."/>
            <person name="Ayuso-Fernandez I."/>
            <person name="Pacheco R."/>
            <person name="Padilla G."/>
            <person name="Ferreira P."/>
            <person name="Barriuso J."/>
            <person name="Kellner H."/>
            <person name="Castanera R."/>
            <person name="Alfaro M."/>
            <person name="Ramirez L."/>
            <person name="Pisabarro A.G."/>
            <person name="Kuo A."/>
            <person name="Tritt A."/>
            <person name="Lipzen A."/>
            <person name="He G."/>
            <person name="Yan M."/>
            <person name="Ng V."/>
            <person name="Cullen D."/>
            <person name="Martin F."/>
            <person name="Rosso M.-N."/>
            <person name="Henrissat B."/>
            <person name="Hibbett D."/>
            <person name="Martinez A.T."/>
            <person name="Grigoriev I.V."/>
        </authorList>
    </citation>
    <scope>NUCLEOTIDE SEQUENCE</scope>
    <source>
        <strain evidence="2">AH 44721</strain>
    </source>
</reference>
<dbReference type="AlphaFoldDB" id="A0A9P5NPF1"/>
<feature type="region of interest" description="Disordered" evidence="1">
    <location>
        <begin position="44"/>
        <end position="70"/>
    </location>
</feature>
<evidence type="ECO:0000313" key="3">
    <source>
        <dbReference type="Proteomes" id="UP000724874"/>
    </source>
</evidence>
<evidence type="ECO:0000256" key="1">
    <source>
        <dbReference type="SAM" id="MobiDB-lite"/>
    </source>
</evidence>
<keyword evidence="3" id="KW-1185">Reference proteome</keyword>
<evidence type="ECO:0000313" key="2">
    <source>
        <dbReference type="EMBL" id="KAF8899490.1"/>
    </source>
</evidence>
<gene>
    <name evidence="2" type="ORF">CPB84DRAFT_1780409</name>
</gene>
<feature type="non-terminal residue" evidence="2">
    <location>
        <position position="70"/>
    </location>
</feature>
<protein>
    <submittedName>
        <fullName evidence="2">Uncharacterized protein</fullName>
    </submittedName>
</protein>
<dbReference type="Proteomes" id="UP000724874">
    <property type="component" value="Unassembled WGS sequence"/>
</dbReference>